<keyword evidence="2" id="KW-1185">Reference proteome</keyword>
<gene>
    <name evidence="1" type="ORF">JTE90_020580</name>
</gene>
<comment type="caution">
    <text evidence="1">The sequence shown here is derived from an EMBL/GenBank/DDBJ whole genome shotgun (WGS) entry which is preliminary data.</text>
</comment>
<organism evidence="1 2">
    <name type="scientific">Oedothorax gibbosus</name>
    <dbReference type="NCBI Taxonomy" id="931172"/>
    <lineage>
        <taxon>Eukaryota</taxon>
        <taxon>Metazoa</taxon>
        <taxon>Ecdysozoa</taxon>
        <taxon>Arthropoda</taxon>
        <taxon>Chelicerata</taxon>
        <taxon>Arachnida</taxon>
        <taxon>Araneae</taxon>
        <taxon>Araneomorphae</taxon>
        <taxon>Entelegynae</taxon>
        <taxon>Araneoidea</taxon>
        <taxon>Linyphiidae</taxon>
        <taxon>Erigoninae</taxon>
        <taxon>Oedothorax</taxon>
    </lineage>
</organism>
<reference evidence="1 2" key="1">
    <citation type="journal article" date="2022" name="Nat. Ecol. Evol.">
        <title>A masculinizing supergene underlies an exaggerated male reproductive morph in a spider.</title>
        <authorList>
            <person name="Hendrickx F."/>
            <person name="De Corte Z."/>
            <person name="Sonet G."/>
            <person name="Van Belleghem S.M."/>
            <person name="Kostlbacher S."/>
            <person name="Vangestel C."/>
        </authorList>
    </citation>
    <scope>NUCLEOTIDE SEQUENCE [LARGE SCALE GENOMIC DNA]</scope>
    <source>
        <strain evidence="1">W744_W776</strain>
    </source>
</reference>
<evidence type="ECO:0000313" key="1">
    <source>
        <dbReference type="EMBL" id="KAG8200941.1"/>
    </source>
</evidence>
<evidence type="ECO:0000313" key="2">
    <source>
        <dbReference type="Proteomes" id="UP000827092"/>
    </source>
</evidence>
<dbReference type="EMBL" id="JAFNEN010000011">
    <property type="protein sequence ID" value="KAG8200941.1"/>
    <property type="molecule type" value="Genomic_DNA"/>
</dbReference>
<dbReference type="AlphaFoldDB" id="A0AAV6VYY9"/>
<protein>
    <submittedName>
        <fullName evidence="1">Uncharacterized protein</fullName>
    </submittedName>
</protein>
<proteinExistence type="predicted"/>
<name>A0AAV6VYY9_9ARAC</name>
<sequence length="119" mass="13360">MNVLFASLSPFSGSYSIWNCLYFSPPPVVYFFSRFWSPSLVLCPDSAAKNIVLAGPSGPLHNAPEVSRRAAFSPTIRHQIFHSIFAPGPNIRDNWNFTFLIVASRARPFLLLKCHFGAW</sequence>
<accession>A0AAV6VYY9</accession>
<dbReference type="Proteomes" id="UP000827092">
    <property type="component" value="Unassembled WGS sequence"/>
</dbReference>